<reference evidence="2 3" key="1">
    <citation type="submission" date="2014-11" db="EMBL/GenBank/DDBJ databases">
        <title>Pan-genome of Gallibacterium spp.</title>
        <authorList>
            <person name="Kudirkiene E."/>
            <person name="Bojesen A.M."/>
        </authorList>
    </citation>
    <scope>NUCLEOTIDE SEQUENCE [LARGE SCALE GENOMIC DNA]</scope>
    <source>
        <strain evidence="2 3">F 279</strain>
    </source>
</reference>
<proteinExistence type="predicted"/>
<evidence type="ECO:0000256" key="1">
    <source>
        <dbReference type="SAM" id="Phobius"/>
    </source>
</evidence>
<name>A0A1A7P5S9_9PAST</name>
<accession>A0A1A7P5S9</accession>
<keyword evidence="1" id="KW-0812">Transmembrane</keyword>
<sequence>MTKYDDILGWGLVGTPKGRQQASEGIDKTVQLARIFDLPQDIGQCLPSAEEGSSHPLYYLCFRKNENMLGIASYISMKEMGQSRSGGYFGAFLEIINYEFSARDAKNILSFLHALMKNNYKQYIDNNSYKRMLDNVSIPEKWIDLLVEVHKNSVKYDAIDEIQMENKPKQDTLYIFIEEKNNDLLIKILSFLLKNKIYILYNNIYFTNSKKITAEIEGRSNIKVVNYNFIINYDAFIMPYKQEVRRLKQINFDNDRINAALQSKLSELQREQHKIISENVEKKVYLEREKLREKELFLQKQQKEIDANIFMLQLGENIVKQVKENNDKLENVNFVPSMSEGDRWVELSSKLSFIQQKLLQQPTLRNTIIEKKSHSKLTLIFLILTLILVIISIGLSISSRSSDNNKPFKEIEGKMSSIVKSIDDMRSGMKSMEKEMKNFKEMNNFKGNIIDKKSENRKR</sequence>
<keyword evidence="1" id="KW-0472">Membrane</keyword>
<gene>
    <name evidence="2" type="ORF">QV03_04955</name>
</gene>
<dbReference type="AlphaFoldDB" id="A0A1A7P5S9"/>
<protein>
    <submittedName>
        <fullName evidence="2">Uncharacterized protein</fullName>
    </submittedName>
</protein>
<keyword evidence="1" id="KW-1133">Transmembrane helix</keyword>
<evidence type="ECO:0000313" key="3">
    <source>
        <dbReference type="Proteomes" id="UP000092643"/>
    </source>
</evidence>
<comment type="caution">
    <text evidence="2">The sequence shown here is derived from an EMBL/GenBank/DDBJ whole genome shotgun (WGS) entry which is preliminary data.</text>
</comment>
<evidence type="ECO:0000313" key="2">
    <source>
        <dbReference type="EMBL" id="OBW99128.1"/>
    </source>
</evidence>
<dbReference type="PATRIC" id="fig|750.21.peg.274"/>
<organism evidence="2 3">
    <name type="scientific">Gallibacterium anatis</name>
    <dbReference type="NCBI Taxonomy" id="750"/>
    <lineage>
        <taxon>Bacteria</taxon>
        <taxon>Pseudomonadati</taxon>
        <taxon>Pseudomonadota</taxon>
        <taxon>Gammaproteobacteria</taxon>
        <taxon>Pasteurellales</taxon>
        <taxon>Pasteurellaceae</taxon>
        <taxon>Gallibacterium</taxon>
    </lineage>
</organism>
<dbReference type="OrthoDB" id="9946635at2"/>
<dbReference type="EMBL" id="JTJO01000025">
    <property type="protein sequence ID" value="OBW99128.1"/>
    <property type="molecule type" value="Genomic_DNA"/>
</dbReference>
<feature type="transmembrane region" description="Helical" evidence="1">
    <location>
        <begin position="377"/>
        <end position="397"/>
    </location>
</feature>
<dbReference type="RefSeq" id="WP_065232152.1">
    <property type="nucleotide sequence ID" value="NZ_JTJN01000002.1"/>
</dbReference>
<dbReference type="Proteomes" id="UP000092643">
    <property type="component" value="Unassembled WGS sequence"/>
</dbReference>